<evidence type="ECO:0000256" key="1">
    <source>
        <dbReference type="ARBA" id="ARBA00004162"/>
    </source>
</evidence>
<evidence type="ECO:0000256" key="8">
    <source>
        <dbReference type="SAM" id="Phobius"/>
    </source>
</evidence>
<feature type="compositionally biased region" description="Polar residues" evidence="7">
    <location>
        <begin position="207"/>
        <end position="226"/>
    </location>
</feature>
<dbReference type="Pfam" id="PF03743">
    <property type="entry name" value="TrbI"/>
    <property type="match status" value="1"/>
</dbReference>
<dbReference type="CDD" id="cd16429">
    <property type="entry name" value="VirB10"/>
    <property type="match status" value="1"/>
</dbReference>
<accession>A0ABS1BUW4</accession>
<organism evidence="9 10">
    <name type="scientific">Kingella bonacorsii</name>
    <dbReference type="NCBI Taxonomy" id="2796361"/>
    <lineage>
        <taxon>Bacteria</taxon>
        <taxon>Pseudomonadati</taxon>
        <taxon>Pseudomonadota</taxon>
        <taxon>Betaproteobacteria</taxon>
        <taxon>Neisseriales</taxon>
        <taxon>Neisseriaceae</taxon>
        <taxon>Kingella</taxon>
    </lineage>
</organism>
<dbReference type="Gene3D" id="2.40.128.260">
    <property type="entry name" value="Type IV secretion system, VirB10/TraB/TrbI"/>
    <property type="match status" value="2"/>
</dbReference>
<feature type="region of interest" description="Disordered" evidence="7">
    <location>
        <begin position="197"/>
        <end position="226"/>
    </location>
</feature>
<evidence type="ECO:0000313" key="10">
    <source>
        <dbReference type="Proteomes" id="UP000614058"/>
    </source>
</evidence>
<dbReference type="InterPro" id="IPR042217">
    <property type="entry name" value="T4SS_VirB10/TrbI"/>
</dbReference>
<evidence type="ECO:0000256" key="6">
    <source>
        <dbReference type="ARBA" id="ARBA00023136"/>
    </source>
</evidence>
<dbReference type="GeneID" id="84907278"/>
<keyword evidence="5 8" id="KW-1133">Transmembrane helix</keyword>
<feature type="region of interest" description="Disordered" evidence="7">
    <location>
        <begin position="1"/>
        <end position="32"/>
    </location>
</feature>
<evidence type="ECO:0000256" key="3">
    <source>
        <dbReference type="ARBA" id="ARBA00022475"/>
    </source>
</evidence>
<keyword evidence="4 8" id="KW-0812">Transmembrane</keyword>
<dbReference type="EMBL" id="JAEHNZ010000004">
    <property type="protein sequence ID" value="MBK0397042.1"/>
    <property type="molecule type" value="Genomic_DNA"/>
</dbReference>
<keyword evidence="6 8" id="KW-0472">Membrane</keyword>
<dbReference type="InterPro" id="IPR047695">
    <property type="entry name" value="T4SS_VirB10/PtlG"/>
</dbReference>
<evidence type="ECO:0000256" key="4">
    <source>
        <dbReference type="ARBA" id="ARBA00022692"/>
    </source>
</evidence>
<comment type="subcellular location">
    <subcellularLocation>
        <location evidence="1">Cell membrane</location>
        <topology evidence="1">Single-pass membrane protein</topology>
    </subcellularLocation>
</comment>
<evidence type="ECO:0000256" key="2">
    <source>
        <dbReference type="ARBA" id="ARBA00010265"/>
    </source>
</evidence>
<evidence type="ECO:0000256" key="5">
    <source>
        <dbReference type="ARBA" id="ARBA00022989"/>
    </source>
</evidence>
<proteinExistence type="inferred from homology"/>
<feature type="transmembrane region" description="Helical" evidence="8">
    <location>
        <begin position="60"/>
        <end position="81"/>
    </location>
</feature>
<dbReference type="InterPro" id="IPR005498">
    <property type="entry name" value="T4SS_VirB10/TraB/TrbI"/>
</dbReference>
<comment type="caution">
    <text evidence="9">The sequence shown here is derived from an EMBL/GenBank/DDBJ whole genome shotgun (WGS) entry which is preliminary data.</text>
</comment>
<gene>
    <name evidence="9" type="primary">virB10</name>
    <name evidence="9" type="ORF">JDW22_10755</name>
</gene>
<protein>
    <submittedName>
        <fullName evidence="9">Type IV secretion system protein VirB10</fullName>
    </submittedName>
</protein>
<dbReference type="RefSeq" id="WP_003793598.1">
    <property type="nucleotide sequence ID" value="NZ_JAEHNZ010000004.1"/>
</dbReference>
<dbReference type="Proteomes" id="UP000614058">
    <property type="component" value="Unassembled WGS sequence"/>
</dbReference>
<evidence type="ECO:0000313" key="9">
    <source>
        <dbReference type="EMBL" id="MBK0397042.1"/>
    </source>
</evidence>
<sequence>MGLLNRFRKKQSDGDFRQPEIAVQPADQPTMHDKVGDINIEGGVADVESMGGKSSSPQKMILGGVALLGTGLAIAFMMMWVNRTPTEPPAEEKKPEVSNDRQYDFAAEQAKIKRELDAQQEAEVEASAPEGITPDVASTPSVAYVQAETVAASEPPPKDRRLLGEILVGNDGGTGSIGTESATNDAAAQAKLLAGNNSEGIPPISESEMSGLQSDDSNPASSGNRFAAQLNPTQTAGVRAMRRANSDYLLAKGTNIPCTLQTRIVTTQAGFTRCIVNKDVYSANGKVLLLERGSKITGEQTAALLQGQARIFALWNEVETPYGVRVNLASPSAGQLGEAGIGANVKYHFWQRFGGAIMISLIGDLGNYAGNRKNSNGNGQTFNFDNTSQSAQDMATEALKNSINIPPTGYVNQGSFINIIVARDVDFGGVYERVNPHLLTLDAGDAKIRQ</sequence>
<reference evidence="9 10" key="1">
    <citation type="journal article" date="2021" name="Pathogens">
        <title>Isolation and Characterization of Kingella bonacorsii sp. nov., A Novel Kingella Species Detected in a Stable Periodontitis Subject.</title>
        <authorList>
            <person name="Antezack A."/>
            <person name="Boxberger M."/>
            <person name="Rolland C."/>
            <person name="Monnet-Corti V."/>
            <person name="La Scola B."/>
        </authorList>
    </citation>
    <scope>NUCLEOTIDE SEQUENCE [LARGE SCALE GENOMIC DNA]</scope>
    <source>
        <strain evidence="9 10">Marseille-Q4569</strain>
    </source>
</reference>
<evidence type="ECO:0000256" key="7">
    <source>
        <dbReference type="SAM" id="MobiDB-lite"/>
    </source>
</evidence>
<dbReference type="NCBIfam" id="NF038091">
    <property type="entry name" value="T4SS_VirB10"/>
    <property type="match status" value="1"/>
</dbReference>
<comment type="similarity">
    <text evidence="2">Belongs to the TrbI/VirB10 family.</text>
</comment>
<name>A0ABS1BUW4_9NEIS</name>
<keyword evidence="10" id="KW-1185">Reference proteome</keyword>
<keyword evidence="3" id="KW-1003">Cell membrane</keyword>